<dbReference type="InterPro" id="IPR017926">
    <property type="entry name" value="GATASE"/>
</dbReference>
<evidence type="ECO:0000313" key="3">
    <source>
        <dbReference type="Proteomes" id="UP000838763"/>
    </source>
</evidence>
<gene>
    <name evidence="2" type="ORF">PPNO1_LOCUS3335</name>
</gene>
<comment type="caution">
    <text evidence="2">The sequence shown here is derived from an EMBL/GenBank/DDBJ whole genome shotgun (WGS) entry which is preliminary data.</text>
</comment>
<sequence>MMVLETDEPHPEEHKRRGSFAKILHHHFASAGESHDPPLDVDTDKRFVVEDKGGRVPKFDDFEGCHAVLITGSTYDAHGDTPWVVDLLCLLTELWKRRPDIHFSGVCFGHQLLCRMLGATVGPAPDGNWEIGHSSISLTPIGQKLFHVDEPEIYLHQMHQDQVVEAPTPETANGLLEKDTKVHVWGSSEHTSVQGCTYKNGFSRRRPISRSTRPWSREIELRIKSGSITADDRDEVTQAMETAHLEHDGIAVAAAILRFFHDEDDDIE</sequence>
<dbReference type="Gene3D" id="3.40.50.880">
    <property type="match status" value="1"/>
</dbReference>
<dbReference type="EMBL" id="CALLCH030000008">
    <property type="protein sequence ID" value="CAI4213591.1"/>
    <property type="molecule type" value="Genomic_DNA"/>
</dbReference>
<proteinExistence type="predicted"/>
<name>A0A9P1H086_9PEZI</name>
<dbReference type="Proteomes" id="UP000838763">
    <property type="component" value="Unassembled WGS sequence"/>
</dbReference>
<dbReference type="GO" id="GO:0005634">
    <property type="term" value="C:nucleus"/>
    <property type="evidence" value="ECO:0007669"/>
    <property type="project" value="TreeGrafter"/>
</dbReference>
<dbReference type="Pfam" id="PF00117">
    <property type="entry name" value="GATase"/>
    <property type="match status" value="1"/>
</dbReference>
<dbReference type="PANTHER" id="PTHR42695:SF4">
    <property type="entry name" value="GLUTAMINE AMIDOTRANSFERASE DOMAIN-CONTAINING PROTEIN"/>
    <property type="match status" value="1"/>
</dbReference>
<dbReference type="OrthoDB" id="92161at2759"/>
<reference evidence="2" key="1">
    <citation type="submission" date="2022-11" db="EMBL/GenBank/DDBJ databases">
        <authorList>
            <person name="Scott C."/>
            <person name="Bruce N."/>
        </authorList>
    </citation>
    <scope>NUCLEOTIDE SEQUENCE</scope>
</reference>
<dbReference type="InterPro" id="IPR029062">
    <property type="entry name" value="Class_I_gatase-like"/>
</dbReference>
<feature type="domain" description="Glutamine amidotransferase" evidence="1">
    <location>
        <begin position="100"/>
        <end position="174"/>
    </location>
</feature>
<organism evidence="2 3">
    <name type="scientific">Parascedosporium putredinis</name>
    <dbReference type="NCBI Taxonomy" id="1442378"/>
    <lineage>
        <taxon>Eukaryota</taxon>
        <taxon>Fungi</taxon>
        <taxon>Dikarya</taxon>
        <taxon>Ascomycota</taxon>
        <taxon>Pezizomycotina</taxon>
        <taxon>Sordariomycetes</taxon>
        <taxon>Hypocreomycetidae</taxon>
        <taxon>Microascales</taxon>
        <taxon>Microascaceae</taxon>
        <taxon>Parascedosporium</taxon>
    </lineage>
</organism>
<keyword evidence="3" id="KW-1185">Reference proteome</keyword>
<evidence type="ECO:0000259" key="1">
    <source>
        <dbReference type="Pfam" id="PF00117"/>
    </source>
</evidence>
<protein>
    <recommendedName>
        <fullName evidence="1">Glutamine amidotransferase domain-containing protein</fullName>
    </recommendedName>
</protein>
<dbReference type="PANTHER" id="PTHR42695">
    <property type="entry name" value="GLUTAMINE AMIDOTRANSFERASE YLR126C-RELATED"/>
    <property type="match status" value="1"/>
</dbReference>
<dbReference type="InterPro" id="IPR044992">
    <property type="entry name" value="ChyE-like"/>
</dbReference>
<dbReference type="GO" id="GO:0005829">
    <property type="term" value="C:cytosol"/>
    <property type="evidence" value="ECO:0007669"/>
    <property type="project" value="TreeGrafter"/>
</dbReference>
<dbReference type="SUPFAM" id="SSF52317">
    <property type="entry name" value="Class I glutamine amidotransferase-like"/>
    <property type="match status" value="1"/>
</dbReference>
<evidence type="ECO:0000313" key="2">
    <source>
        <dbReference type="EMBL" id="CAI4213591.1"/>
    </source>
</evidence>
<dbReference type="AlphaFoldDB" id="A0A9P1H086"/>
<accession>A0A9P1H086</accession>